<proteinExistence type="predicted"/>
<organism evidence="1 2">
    <name type="scientific">Russula earlei</name>
    <dbReference type="NCBI Taxonomy" id="71964"/>
    <lineage>
        <taxon>Eukaryota</taxon>
        <taxon>Fungi</taxon>
        <taxon>Dikarya</taxon>
        <taxon>Basidiomycota</taxon>
        <taxon>Agaricomycotina</taxon>
        <taxon>Agaricomycetes</taxon>
        <taxon>Russulales</taxon>
        <taxon>Russulaceae</taxon>
        <taxon>Russula</taxon>
    </lineage>
</organism>
<gene>
    <name evidence="1" type="ORF">F5148DRAFT_861478</name>
</gene>
<comment type="caution">
    <text evidence="1">The sequence shown here is derived from an EMBL/GenBank/DDBJ whole genome shotgun (WGS) entry which is preliminary data.</text>
</comment>
<reference evidence="1" key="1">
    <citation type="submission" date="2021-03" db="EMBL/GenBank/DDBJ databases">
        <title>Evolutionary priming and transition to the ectomycorrhizal habit in an iconic lineage of mushroom-forming fungi: is preadaptation a requirement?</title>
        <authorList>
            <consortium name="DOE Joint Genome Institute"/>
            <person name="Looney B.P."/>
            <person name="Miyauchi S."/>
            <person name="Morin E."/>
            <person name="Drula E."/>
            <person name="Courty P.E."/>
            <person name="Chicoki N."/>
            <person name="Fauchery L."/>
            <person name="Kohler A."/>
            <person name="Kuo A."/>
            <person name="LaButti K."/>
            <person name="Pangilinan J."/>
            <person name="Lipzen A."/>
            <person name="Riley R."/>
            <person name="Andreopoulos W."/>
            <person name="He G."/>
            <person name="Johnson J."/>
            <person name="Barry K.W."/>
            <person name="Grigoriev I.V."/>
            <person name="Nagy L."/>
            <person name="Hibbett D."/>
            <person name="Henrissat B."/>
            <person name="Matheny P.B."/>
            <person name="Labbe J."/>
            <person name="Martin A.F."/>
        </authorList>
    </citation>
    <scope>NUCLEOTIDE SEQUENCE</scope>
    <source>
        <strain evidence="1">BPL698</strain>
    </source>
</reference>
<name>A0ACC0UC98_9AGAM</name>
<evidence type="ECO:0000313" key="2">
    <source>
        <dbReference type="Proteomes" id="UP001207468"/>
    </source>
</evidence>
<accession>A0ACC0UC98</accession>
<dbReference type="Proteomes" id="UP001207468">
    <property type="component" value="Unassembled WGS sequence"/>
</dbReference>
<keyword evidence="2" id="KW-1185">Reference proteome</keyword>
<evidence type="ECO:0000313" key="1">
    <source>
        <dbReference type="EMBL" id="KAI9508709.1"/>
    </source>
</evidence>
<sequence length="99" mass="10744">MVSAMVCTGVLAFILITALAMVVVSSRDRGLFIPFINERQDARVKRSGKRCVGDGPFAQSGSSCTEIAAKTPRGLETTSCKKLPRLSVESKHDEQARCR</sequence>
<dbReference type="EMBL" id="JAGFNK010000081">
    <property type="protein sequence ID" value="KAI9508709.1"/>
    <property type="molecule type" value="Genomic_DNA"/>
</dbReference>
<protein>
    <submittedName>
        <fullName evidence="1">Uncharacterized protein</fullName>
    </submittedName>
</protein>